<dbReference type="AlphaFoldDB" id="A0A4R6U2Z1"/>
<keyword evidence="3" id="KW-1185">Reference proteome</keyword>
<accession>A0A4R6U2Z1</accession>
<name>A0A4R6U2Z1_9BACI</name>
<dbReference type="Pfam" id="PF01261">
    <property type="entry name" value="AP_endonuc_2"/>
    <property type="match status" value="1"/>
</dbReference>
<dbReference type="PANTHER" id="PTHR12110:SF21">
    <property type="entry name" value="XYLOSE ISOMERASE-LIKE TIM BARREL DOMAIN-CONTAINING PROTEIN"/>
    <property type="match status" value="1"/>
</dbReference>
<evidence type="ECO:0000313" key="2">
    <source>
        <dbReference type="EMBL" id="TDQ39113.1"/>
    </source>
</evidence>
<dbReference type="PANTHER" id="PTHR12110">
    <property type="entry name" value="HYDROXYPYRUVATE ISOMERASE"/>
    <property type="match status" value="1"/>
</dbReference>
<comment type="caution">
    <text evidence="2">The sequence shown here is derived from an EMBL/GenBank/DDBJ whole genome shotgun (WGS) entry which is preliminary data.</text>
</comment>
<dbReference type="SUPFAM" id="SSF51658">
    <property type="entry name" value="Xylose isomerase-like"/>
    <property type="match status" value="1"/>
</dbReference>
<dbReference type="Gene3D" id="3.20.20.150">
    <property type="entry name" value="Divalent-metal-dependent TIM barrel enzymes"/>
    <property type="match status" value="1"/>
</dbReference>
<dbReference type="InterPro" id="IPR013022">
    <property type="entry name" value="Xyl_isomerase-like_TIM-brl"/>
</dbReference>
<organism evidence="2 3">
    <name type="scientific">Aureibacillus halotolerans</name>
    <dbReference type="NCBI Taxonomy" id="1508390"/>
    <lineage>
        <taxon>Bacteria</taxon>
        <taxon>Bacillati</taxon>
        <taxon>Bacillota</taxon>
        <taxon>Bacilli</taxon>
        <taxon>Bacillales</taxon>
        <taxon>Bacillaceae</taxon>
        <taxon>Aureibacillus</taxon>
    </lineage>
</organism>
<dbReference type="Proteomes" id="UP000295632">
    <property type="component" value="Unassembled WGS sequence"/>
</dbReference>
<protein>
    <submittedName>
        <fullName evidence="2">Sugar phosphate isomerase/epimerase</fullName>
    </submittedName>
</protein>
<feature type="domain" description="Xylose isomerase-like TIM barrel" evidence="1">
    <location>
        <begin position="32"/>
        <end position="252"/>
    </location>
</feature>
<evidence type="ECO:0000259" key="1">
    <source>
        <dbReference type="Pfam" id="PF01261"/>
    </source>
</evidence>
<dbReference type="GO" id="GO:0016853">
    <property type="term" value="F:isomerase activity"/>
    <property type="evidence" value="ECO:0007669"/>
    <property type="project" value="UniProtKB-KW"/>
</dbReference>
<dbReference type="RefSeq" id="WP_133580555.1">
    <property type="nucleotide sequence ID" value="NZ_SNYJ01000008.1"/>
</dbReference>
<proteinExistence type="predicted"/>
<sequence>MINKGFTSNLWVWSERFKLDGREWDLETCLNECAQSGLNGIELNADQLEGMYKQVQSAGLAVSASYIGLELHKEGLGKELKERILPIAEQLVSLKGTDLLVNADADFNATTAFKTEDDFKRQGEHLSMIAELLEPYKLNTAMHNHAAIHEHAVGDLRAVTAYSSPSVGLCVDTGWALTSGCNPQEWVEKYPEKVFAVHLRNQFGSVPTEDLIEGDISMPAFIDALKAAQYEGWISLELWHRKDTNAERTMLEDYRLSIDYLNTLIQA</sequence>
<dbReference type="OrthoDB" id="104997at2"/>
<reference evidence="2 3" key="1">
    <citation type="submission" date="2019-03" db="EMBL/GenBank/DDBJ databases">
        <title>Genomic Encyclopedia of Type Strains, Phase IV (KMG-IV): sequencing the most valuable type-strain genomes for metagenomic binning, comparative biology and taxonomic classification.</title>
        <authorList>
            <person name="Goeker M."/>
        </authorList>
    </citation>
    <scope>NUCLEOTIDE SEQUENCE [LARGE SCALE GENOMIC DNA]</scope>
    <source>
        <strain evidence="2 3">DSM 28697</strain>
    </source>
</reference>
<dbReference type="EMBL" id="SNYJ01000008">
    <property type="protein sequence ID" value="TDQ39113.1"/>
    <property type="molecule type" value="Genomic_DNA"/>
</dbReference>
<gene>
    <name evidence="2" type="ORF">EV213_10860</name>
</gene>
<keyword evidence="2" id="KW-0413">Isomerase</keyword>
<dbReference type="InterPro" id="IPR036237">
    <property type="entry name" value="Xyl_isomerase-like_sf"/>
</dbReference>
<dbReference type="InterPro" id="IPR050312">
    <property type="entry name" value="IolE/XylAMocC-like"/>
</dbReference>
<evidence type="ECO:0000313" key="3">
    <source>
        <dbReference type="Proteomes" id="UP000295632"/>
    </source>
</evidence>